<feature type="non-terminal residue" evidence="1">
    <location>
        <position position="1"/>
    </location>
</feature>
<sequence>RPRKARHLNPHPVSFVRNYGTVAEGCLTVKNLWDRQIVETMIH</sequence>
<dbReference type="EMBL" id="UINC01142408">
    <property type="protein sequence ID" value="SVD30719.1"/>
    <property type="molecule type" value="Genomic_DNA"/>
</dbReference>
<name>A0A382U8X1_9ZZZZ</name>
<accession>A0A382U8X1</accession>
<evidence type="ECO:0000313" key="1">
    <source>
        <dbReference type="EMBL" id="SVD30719.1"/>
    </source>
</evidence>
<feature type="non-terminal residue" evidence="1">
    <location>
        <position position="43"/>
    </location>
</feature>
<protein>
    <submittedName>
        <fullName evidence="1">Uncharacterized protein</fullName>
    </submittedName>
</protein>
<organism evidence="1">
    <name type="scientific">marine metagenome</name>
    <dbReference type="NCBI Taxonomy" id="408172"/>
    <lineage>
        <taxon>unclassified sequences</taxon>
        <taxon>metagenomes</taxon>
        <taxon>ecological metagenomes</taxon>
    </lineage>
</organism>
<proteinExistence type="predicted"/>
<reference evidence="1" key="1">
    <citation type="submission" date="2018-05" db="EMBL/GenBank/DDBJ databases">
        <authorList>
            <person name="Lanie J.A."/>
            <person name="Ng W.-L."/>
            <person name="Kazmierczak K.M."/>
            <person name="Andrzejewski T.M."/>
            <person name="Davidsen T.M."/>
            <person name="Wayne K.J."/>
            <person name="Tettelin H."/>
            <person name="Glass J.I."/>
            <person name="Rusch D."/>
            <person name="Podicherti R."/>
            <person name="Tsui H.-C.T."/>
            <person name="Winkler M.E."/>
        </authorList>
    </citation>
    <scope>NUCLEOTIDE SEQUENCE</scope>
</reference>
<gene>
    <name evidence="1" type="ORF">METZ01_LOCUS383573</name>
</gene>
<dbReference type="AlphaFoldDB" id="A0A382U8X1"/>